<organism evidence="1 2">
    <name type="scientific">Rhizobium rosettiformans W3</name>
    <dbReference type="NCBI Taxonomy" id="538378"/>
    <lineage>
        <taxon>Bacteria</taxon>
        <taxon>Pseudomonadati</taxon>
        <taxon>Pseudomonadota</taxon>
        <taxon>Alphaproteobacteria</taxon>
        <taxon>Hyphomicrobiales</taxon>
        <taxon>Rhizobiaceae</taxon>
        <taxon>Rhizobium/Agrobacterium group</taxon>
        <taxon>Rhizobium</taxon>
    </lineage>
</organism>
<dbReference type="EMBL" id="STGU01000012">
    <property type="protein sequence ID" value="THV32938.1"/>
    <property type="molecule type" value="Genomic_DNA"/>
</dbReference>
<dbReference type="AlphaFoldDB" id="A0A4S8PPK3"/>
<reference evidence="1 2" key="1">
    <citation type="submission" date="2019-04" db="EMBL/GenBank/DDBJ databases">
        <title>genome sequence of strain W3.</title>
        <authorList>
            <person name="Gao J."/>
            <person name="Sun J."/>
        </authorList>
    </citation>
    <scope>NUCLEOTIDE SEQUENCE [LARGE SCALE GENOMIC DNA]</scope>
    <source>
        <strain evidence="1 2">W3</strain>
    </source>
</reference>
<comment type="caution">
    <text evidence="1">The sequence shown here is derived from an EMBL/GenBank/DDBJ whole genome shotgun (WGS) entry which is preliminary data.</text>
</comment>
<evidence type="ECO:0000313" key="2">
    <source>
        <dbReference type="Proteomes" id="UP000307378"/>
    </source>
</evidence>
<dbReference type="RefSeq" id="WP_136542644.1">
    <property type="nucleotide sequence ID" value="NZ_STGU01000012.1"/>
</dbReference>
<dbReference type="Proteomes" id="UP000307378">
    <property type="component" value="Unassembled WGS sequence"/>
</dbReference>
<sequence>MYFKVYDPKGEMFEVPAGRLQELIVSLGWTFWHPSEKKVVFKDQGAKTHEDESHEQSHHAV</sequence>
<gene>
    <name evidence="1" type="ORF">FAA86_18785</name>
</gene>
<accession>A0A4S8PPK3</accession>
<proteinExistence type="predicted"/>
<name>A0A4S8PPK3_9HYPH</name>
<evidence type="ECO:0000313" key="1">
    <source>
        <dbReference type="EMBL" id="THV32938.1"/>
    </source>
</evidence>
<protein>
    <submittedName>
        <fullName evidence="1">Uncharacterized protein</fullName>
    </submittedName>
</protein>